<comment type="catalytic activity">
    <reaction evidence="1">
        <text>Catalyzes the rearrangement of -S-S- bonds in proteins.</text>
        <dbReference type="EC" id="5.3.4.1"/>
    </reaction>
</comment>
<protein>
    <recommendedName>
        <fullName evidence="4">protein disulfide-isomerase</fullName>
        <ecNumber evidence="4">5.3.4.1</ecNumber>
    </recommendedName>
</protein>
<comment type="subcellular location">
    <subcellularLocation>
        <location evidence="2">Endoplasmic reticulum lumen</location>
    </subcellularLocation>
</comment>
<dbReference type="EC" id="5.3.4.1" evidence="4"/>
<feature type="domain" description="Thioredoxin" evidence="12">
    <location>
        <begin position="42"/>
        <end position="158"/>
    </location>
</feature>
<evidence type="ECO:0000256" key="2">
    <source>
        <dbReference type="ARBA" id="ARBA00004319"/>
    </source>
</evidence>
<keyword evidence="10" id="KW-0676">Redox-active center</keyword>
<keyword evidence="9" id="KW-0413">Isomerase</keyword>
<dbReference type="GO" id="GO:0015035">
    <property type="term" value="F:protein-disulfide reductase activity"/>
    <property type="evidence" value="ECO:0007669"/>
    <property type="project" value="TreeGrafter"/>
</dbReference>
<evidence type="ECO:0000256" key="11">
    <source>
        <dbReference type="RuleBase" id="RU004208"/>
    </source>
</evidence>
<dbReference type="AlphaFoldDB" id="A0AAW1PDZ7"/>
<dbReference type="Gene3D" id="3.40.30.10">
    <property type="entry name" value="Glutaredoxin"/>
    <property type="match status" value="2"/>
</dbReference>
<dbReference type="SUPFAM" id="SSF52833">
    <property type="entry name" value="Thioredoxin-like"/>
    <property type="match status" value="3"/>
</dbReference>
<dbReference type="GO" id="GO:0005788">
    <property type="term" value="C:endoplasmic reticulum lumen"/>
    <property type="evidence" value="ECO:0007669"/>
    <property type="project" value="UniProtKB-SubCell"/>
</dbReference>
<evidence type="ECO:0000256" key="9">
    <source>
        <dbReference type="ARBA" id="ARBA00023235"/>
    </source>
</evidence>
<evidence type="ECO:0000256" key="5">
    <source>
        <dbReference type="ARBA" id="ARBA00022729"/>
    </source>
</evidence>
<dbReference type="PANTHER" id="PTHR45815:SF3">
    <property type="entry name" value="PROTEIN DISULFIDE-ISOMERASE A6"/>
    <property type="match status" value="1"/>
</dbReference>
<evidence type="ECO:0000313" key="14">
    <source>
        <dbReference type="Proteomes" id="UP001489004"/>
    </source>
</evidence>
<keyword evidence="6" id="KW-0677">Repeat</keyword>
<dbReference type="Proteomes" id="UP001489004">
    <property type="component" value="Unassembled WGS sequence"/>
</dbReference>
<dbReference type="InterPro" id="IPR057305">
    <property type="entry name" value="Thioredox_PDIA6_C"/>
</dbReference>
<dbReference type="InterPro" id="IPR036249">
    <property type="entry name" value="Thioredoxin-like_sf"/>
</dbReference>
<evidence type="ECO:0000256" key="10">
    <source>
        <dbReference type="ARBA" id="ARBA00023284"/>
    </source>
</evidence>
<comment type="caution">
    <text evidence="13">The sequence shown here is derived from an EMBL/GenBank/DDBJ whole genome shotgun (WGS) entry which is preliminary data.</text>
</comment>
<sequence length="477" mass="50553">MICLRRGKLGTAVKPPPPEAQLAAVAIVPQAETSSALQSCTAFYSDKGPVINLTGSNFKSVVGGSDGLFLVEFYAPWCGHCKSLKPEWEKAAKALSGLVKVGAVDADQHKELGGEYGIQGFPTIKLMNVKNGKIKASDYKGGRTAKDIVTYTLEQAKKLALGRIGASAGGGGGSGGGSGGAGGGSGGSAGSGGDSGFYGSSSDVITLTDSNFKQLVTKGSDMWMLEFYAPWCGHCKNLKPTWDELASEAKGKVKVGAVDCTANAAICQEYGVQGYPTLKFASKGRVEDYQGGRELDSLKTFAMNKWSAMRPAPEVRELASQEAFNSQCLGGGDAAAQQQLCLLAFLPHILDSGAKGRHAYIKVLQSVADKFKDRQFSYHWVEGGKQPALEANLEVGGYGYPALIALSPNKMVYASLRSAFETGHIKEFINNLGKTERVVPITDELASVQSTEPWDGKDAAVELEDEFSLEDLMKEDL</sequence>
<dbReference type="InterPro" id="IPR017937">
    <property type="entry name" value="Thioredoxin_CS"/>
</dbReference>
<organism evidence="13 14">
    <name type="scientific">[Myrmecia] bisecta</name>
    <dbReference type="NCBI Taxonomy" id="41462"/>
    <lineage>
        <taxon>Eukaryota</taxon>
        <taxon>Viridiplantae</taxon>
        <taxon>Chlorophyta</taxon>
        <taxon>core chlorophytes</taxon>
        <taxon>Trebouxiophyceae</taxon>
        <taxon>Trebouxiales</taxon>
        <taxon>Trebouxiaceae</taxon>
        <taxon>Myrmecia</taxon>
    </lineage>
</organism>
<keyword evidence="14" id="KW-1185">Reference proteome</keyword>
<dbReference type="EMBL" id="JALJOR010000009">
    <property type="protein sequence ID" value="KAK9811676.1"/>
    <property type="molecule type" value="Genomic_DNA"/>
</dbReference>
<dbReference type="Pfam" id="PF24541">
    <property type="entry name" value="Thioredox_PDIA6_C"/>
    <property type="match status" value="1"/>
</dbReference>
<gene>
    <name evidence="13" type="ORF">WJX72_008165</name>
</gene>
<keyword evidence="8" id="KW-1015">Disulfide bond</keyword>
<dbReference type="PANTHER" id="PTHR45815">
    <property type="entry name" value="PROTEIN DISULFIDE-ISOMERASE A6"/>
    <property type="match status" value="1"/>
</dbReference>
<dbReference type="GO" id="GO:0003756">
    <property type="term" value="F:protein disulfide isomerase activity"/>
    <property type="evidence" value="ECO:0007669"/>
    <property type="project" value="UniProtKB-EC"/>
</dbReference>
<dbReference type="PRINTS" id="PR00421">
    <property type="entry name" value="THIOREDOXIN"/>
</dbReference>
<dbReference type="InterPro" id="IPR005788">
    <property type="entry name" value="PDI_thioredoxin-like_dom"/>
</dbReference>
<evidence type="ECO:0000313" key="13">
    <source>
        <dbReference type="EMBL" id="KAK9811676.1"/>
    </source>
</evidence>
<evidence type="ECO:0000256" key="8">
    <source>
        <dbReference type="ARBA" id="ARBA00023157"/>
    </source>
</evidence>
<dbReference type="CDD" id="cd03001">
    <property type="entry name" value="PDI_a_P5"/>
    <property type="match status" value="1"/>
</dbReference>
<comment type="similarity">
    <text evidence="3 11">Belongs to the protein disulfide isomerase family.</text>
</comment>
<dbReference type="PROSITE" id="PS51352">
    <property type="entry name" value="THIOREDOXIN_2"/>
    <property type="match status" value="2"/>
</dbReference>
<name>A0AAW1PDZ7_9CHLO</name>
<accession>A0AAW1PDZ7</accession>
<keyword evidence="7" id="KW-0256">Endoplasmic reticulum</keyword>
<evidence type="ECO:0000256" key="1">
    <source>
        <dbReference type="ARBA" id="ARBA00001182"/>
    </source>
</evidence>
<keyword evidence="5" id="KW-0732">Signal</keyword>
<evidence type="ECO:0000256" key="7">
    <source>
        <dbReference type="ARBA" id="ARBA00022824"/>
    </source>
</evidence>
<evidence type="ECO:0000256" key="4">
    <source>
        <dbReference type="ARBA" id="ARBA00012723"/>
    </source>
</evidence>
<dbReference type="NCBIfam" id="TIGR01126">
    <property type="entry name" value="pdi_dom"/>
    <property type="match status" value="2"/>
</dbReference>
<reference evidence="13 14" key="1">
    <citation type="journal article" date="2024" name="Nat. Commun.">
        <title>Phylogenomics reveals the evolutionary origins of lichenization in chlorophyte algae.</title>
        <authorList>
            <person name="Puginier C."/>
            <person name="Libourel C."/>
            <person name="Otte J."/>
            <person name="Skaloud P."/>
            <person name="Haon M."/>
            <person name="Grisel S."/>
            <person name="Petersen M."/>
            <person name="Berrin J.G."/>
            <person name="Delaux P.M."/>
            <person name="Dal Grande F."/>
            <person name="Keller J."/>
        </authorList>
    </citation>
    <scope>NUCLEOTIDE SEQUENCE [LARGE SCALE GENOMIC DNA]</scope>
    <source>
        <strain evidence="13 14">SAG 2043</strain>
    </source>
</reference>
<dbReference type="PROSITE" id="PS00194">
    <property type="entry name" value="THIOREDOXIN_1"/>
    <property type="match status" value="2"/>
</dbReference>
<dbReference type="Pfam" id="PF00085">
    <property type="entry name" value="Thioredoxin"/>
    <property type="match status" value="2"/>
</dbReference>
<evidence type="ECO:0000256" key="6">
    <source>
        <dbReference type="ARBA" id="ARBA00022737"/>
    </source>
</evidence>
<proteinExistence type="inferred from homology"/>
<dbReference type="GO" id="GO:0034976">
    <property type="term" value="P:response to endoplasmic reticulum stress"/>
    <property type="evidence" value="ECO:0007669"/>
    <property type="project" value="TreeGrafter"/>
</dbReference>
<evidence type="ECO:0000259" key="12">
    <source>
        <dbReference type="PROSITE" id="PS51352"/>
    </source>
</evidence>
<dbReference type="InterPro" id="IPR013766">
    <property type="entry name" value="Thioredoxin_domain"/>
</dbReference>
<evidence type="ECO:0000256" key="3">
    <source>
        <dbReference type="ARBA" id="ARBA00006347"/>
    </source>
</evidence>
<feature type="domain" description="Thioredoxin" evidence="12">
    <location>
        <begin position="196"/>
        <end position="324"/>
    </location>
</feature>